<gene>
    <name evidence="1" type="ORF">FGK63_08040</name>
</gene>
<evidence type="ECO:0000313" key="2">
    <source>
        <dbReference type="Proteomes" id="UP001193035"/>
    </source>
</evidence>
<sequence length="722" mass="79355">MSRGDPRVAFTCVVDRNDAIERAALIWANSLLGMEKIEPNQIFVHTVEPDLAVLEPLARLGVQIVEIERFGDGKHCNKLAQPLSPAEYDADILIMNDCDIAMTGSFLPAIKHEAAIAFENGGRFALGKTVDFCNPPLAIMSRLMTHFQIGAPTPLAFDTLAMEPMPKGYFNGGVYGLPVPLLKEFGSVWQEWATRLLESGKAREILGDFLWHVDQISFYFAMRELAIHAHTLDERFNFPIHVRYPAARLKSVERPHAIHFHNNLGEDGMLGLNGIRVVDIVSAKVNACLDARGLGIDKDCAKNKPFNSWRPLEKDFSMTTENAAQLHTLLKAAGISTAETVLDVRCATARHVEGLDLKYYRGFDTRPTQIGLARRRGIDALFIEALPEADDRAELVLCLDFRGFVEDIGNPEDAAKLLGDLTANRLLVLAEPPSDPIWNAEGAAQVDAASALAGTGMFQDMLELGVFAGRRAILAFSKREVTDATRLLGSGVERLYAWLDGKRTVDRWSPDAGCAAEIRILKRLPEQLHGCRICLFAGKANHSVFEAALDLRGAIRFASNQSATDGTAVNAGILESDAATTSTDADQRNIEQFDFIVVLPDVDARTINAGLIERVSSLLKPGGTVFVALPTRKRSSSVVCQDEGKSLSCGDIVNLLENHSLLATSVKHLPLPYGHPTDVVTVEAVKVGRKLAQRKKRKRTPEFLRRFEQSVRLRIRGNKSGK</sequence>
<comment type="caution">
    <text evidence="1">The sequence shown here is derived from an EMBL/GenBank/DDBJ whole genome shotgun (WGS) entry which is preliminary data.</text>
</comment>
<keyword evidence="2" id="KW-1185">Reference proteome</keyword>
<name>A0ABY2X2J1_9RHOB</name>
<proteinExistence type="predicted"/>
<dbReference type="EMBL" id="VCPD01000002">
    <property type="protein sequence ID" value="TMV09059.1"/>
    <property type="molecule type" value="Genomic_DNA"/>
</dbReference>
<reference evidence="1 2" key="1">
    <citation type="submission" date="2019-05" db="EMBL/GenBank/DDBJ databases">
        <title>Ruegeria sp. nov., isolated from tidal flat.</title>
        <authorList>
            <person name="Kim W."/>
        </authorList>
    </citation>
    <scope>NUCLEOTIDE SEQUENCE [LARGE SCALE GENOMIC DNA]</scope>
    <source>
        <strain evidence="1 2">CAU 1488</strain>
    </source>
</reference>
<dbReference type="SUPFAM" id="SSF53335">
    <property type="entry name" value="S-adenosyl-L-methionine-dependent methyltransferases"/>
    <property type="match status" value="1"/>
</dbReference>
<protein>
    <submittedName>
        <fullName evidence="1">Uncharacterized protein</fullName>
    </submittedName>
</protein>
<dbReference type="Proteomes" id="UP001193035">
    <property type="component" value="Unassembled WGS sequence"/>
</dbReference>
<organism evidence="1 2">
    <name type="scientific">Ruegeria sediminis</name>
    <dbReference type="NCBI Taxonomy" id="2583820"/>
    <lineage>
        <taxon>Bacteria</taxon>
        <taxon>Pseudomonadati</taxon>
        <taxon>Pseudomonadota</taxon>
        <taxon>Alphaproteobacteria</taxon>
        <taxon>Rhodobacterales</taxon>
        <taxon>Roseobacteraceae</taxon>
        <taxon>Ruegeria</taxon>
    </lineage>
</organism>
<evidence type="ECO:0000313" key="1">
    <source>
        <dbReference type="EMBL" id="TMV09059.1"/>
    </source>
</evidence>
<accession>A0ABY2X2J1</accession>
<dbReference type="InterPro" id="IPR029063">
    <property type="entry name" value="SAM-dependent_MTases_sf"/>
</dbReference>